<dbReference type="EMBL" id="KN830665">
    <property type="protein sequence ID" value="KIK72585.1"/>
    <property type="molecule type" value="Genomic_DNA"/>
</dbReference>
<dbReference type="InParanoid" id="A0A0D0D6Q1"/>
<evidence type="ECO:0000313" key="1">
    <source>
        <dbReference type="EMBL" id="KIK72585.1"/>
    </source>
</evidence>
<dbReference type="HOGENOM" id="CLU_195666_0_0_1"/>
<dbReference type="AlphaFoldDB" id="A0A0D0D6Q1"/>
<accession>A0A0D0D6Q1</accession>
<protein>
    <submittedName>
        <fullName evidence="1">Uncharacterized protein</fullName>
    </submittedName>
</protein>
<evidence type="ECO:0000313" key="2">
    <source>
        <dbReference type="Proteomes" id="UP000054538"/>
    </source>
</evidence>
<sequence>MLAREDSLSHRWTRLRREQSGWQQTWRRLDERCGDKARHIDSHFFRGSVCSLVFTCGTRGQRLSDMRISHLAPLESEQGPYERQVDSCIPLSPLTLFHG</sequence>
<proteinExistence type="predicted"/>
<dbReference type="Proteomes" id="UP000054538">
    <property type="component" value="Unassembled WGS sequence"/>
</dbReference>
<organism evidence="1 2">
    <name type="scientific">Paxillus rubicundulus Ve08.2h10</name>
    <dbReference type="NCBI Taxonomy" id="930991"/>
    <lineage>
        <taxon>Eukaryota</taxon>
        <taxon>Fungi</taxon>
        <taxon>Dikarya</taxon>
        <taxon>Basidiomycota</taxon>
        <taxon>Agaricomycotina</taxon>
        <taxon>Agaricomycetes</taxon>
        <taxon>Agaricomycetidae</taxon>
        <taxon>Boletales</taxon>
        <taxon>Paxilineae</taxon>
        <taxon>Paxillaceae</taxon>
        <taxon>Paxillus</taxon>
    </lineage>
</organism>
<name>A0A0D0D6Q1_9AGAM</name>
<reference evidence="2" key="2">
    <citation type="submission" date="2015-01" db="EMBL/GenBank/DDBJ databases">
        <title>Evolutionary Origins and Diversification of the Mycorrhizal Mutualists.</title>
        <authorList>
            <consortium name="DOE Joint Genome Institute"/>
            <consortium name="Mycorrhizal Genomics Consortium"/>
            <person name="Kohler A."/>
            <person name="Kuo A."/>
            <person name="Nagy L.G."/>
            <person name="Floudas D."/>
            <person name="Copeland A."/>
            <person name="Barry K.W."/>
            <person name="Cichocki N."/>
            <person name="Veneault-Fourrey C."/>
            <person name="LaButti K."/>
            <person name="Lindquist E.A."/>
            <person name="Lipzen A."/>
            <person name="Lundell T."/>
            <person name="Morin E."/>
            <person name="Murat C."/>
            <person name="Riley R."/>
            <person name="Ohm R."/>
            <person name="Sun H."/>
            <person name="Tunlid A."/>
            <person name="Henrissat B."/>
            <person name="Grigoriev I.V."/>
            <person name="Hibbett D.S."/>
            <person name="Martin F."/>
        </authorList>
    </citation>
    <scope>NUCLEOTIDE SEQUENCE [LARGE SCALE GENOMIC DNA]</scope>
    <source>
        <strain evidence="2">Ve08.2h10</strain>
    </source>
</reference>
<reference evidence="1 2" key="1">
    <citation type="submission" date="2014-04" db="EMBL/GenBank/DDBJ databases">
        <authorList>
            <consortium name="DOE Joint Genome Institute"/>
            <person name="Kuo A."/>
            <person name="Kohler A."/>
            <person name="Jargeat P."/>
            <person name="Nagy L.G."/>
            <person name="Floudas D."/>
            <person name="Copeland A."/>
            <person name="Barry K.W."/>
            <person name="Cichocki N."/>
            <person name="Veneault-Fourrey C."/>
            <person name="LaButti K."/>
            <person name="Lindquist E.A."/>
            <person name="Lipzen A."/>
            <person name="Lundell T."/>
            <person name="Morin E."/>
            <person name="Murat C."/>
            <person name="Sun H."/>
            <person name="Tunlid A."/>
            <person name="Henrissat B."/>
            <person name="Grigoriev I.V."/>
            <person name="Hibbett D.S."/>
            <person name="Martin F."/>
            <person name="Nordberg H.P."/>
            <person name="Cantor M.N."/>
            <person name="Hua S.X."/>
        </authorList>
    </citation>
    <scope>NUCLEOTIDE SEQUENCE [LARGE SCALE GENOMIC DNA]</scope>
    <source>
        <strain evidence="1 2">Ve08.2h10</strain>
    </source>
</reference>
<keyword evidence="2" id="KW-1185">Reference proteome</keyword>
<gene>
    <name evidence="1" type="ORF">PAXRUDRAFT_836421</name>
</gene>